<keyword evidence="1" id="KW-0472">Membrane</keyword>
<dbReference type="Proteomes" id="UP000004995">
    <property type="component" value="Unassembled WGS sequence"/>
</dbReference>
<dbReference type="EMBL" id="AGNK02005411">
    <property type="status" value="NOT_ANNOTATED_CDS"/>
    <property type="molecule type" value="Genomic_DNA"/>
</dbReference>
<reference evidence="2" key="2">
    <citation type="submission" date="2018-08" db="UniProtKB">
        <authorList>
            <consortium name="EnsemblPlants"/>
        </authorList>
    </citation>
    <scope>IDENTIFICATION</scope>
    <source>
        <strain evidence="2">Yugu1</strain>
    </source>
</reference>
<sequence length="42" mass="5012">MLYPHFHHNEAWEDQVVIPTVLFICLDIVSTMFSYFLTLSPR</sequence>
<dbReference type="InParanoid" id="K4AN80"/>
<evidence type="ECO:0000313" key="3">
    <source>
        <dbReference type="Proteomes" id="UP000004995"/>
    </source>
</evidence>
<proteinExistence type="predicted"/>
<reference evidence="3" key="1">
    <citation type="journal article" date="2012" name="Nat. Biotechnol.">
        <title>Reference genome sequence of the model plant Setaria.</title>
        <authorList>
            <person name="Bennetzen J.L."/>
            <person name="Schmutz J."/>
            <person name="Wang H."/>
            <person name="Percifield R."/>
            <person name="Hawkins J."/>
            <person name="Pontaroli A.C."/>
            <person name="Estep M."/>
            <person name="Feng L."/>
            <person name="Vaughn J.N."/>
            <person name="Grimwood J."/>
            <person name="Jenkins J."/>
            <person name="Barry K."/>
            <person name="Lindquist E."/>
            <person name="Hellsten U."/>
            <person name="Deshpande S."/>
            <person name="Wang X."/>
            <person name="Wu X."/>
            <person name="Mitros T."/>
            <person name="Triplett J."/>
            <person name="Yang X."/>
            <person name="Ye C.Y."/>
            <person name="Mauro-Herrera M."/>
            <person name="Wang L."/>
            <person name="Li P."/>
            <person name="Sharma M."/>
            <person name="Sharma R."/>
            <person name="Ronald P.C."/>
            <person name="Panaud O."/>
            <person name="Kellogg E.A."/>
            <person name="Brutnell T.P."/>
            <person name="Doust A.N."/>
            <person name="Tuskan G.A."/>
            <person name="Rokhsar D."/>
            <person name="Devos K.M."/>
        </authorList>
    </citation>
    <scope>NUCLEOTIDE SEQUENCE [LARGE SCALE GENOMIC DNA]</scope>
    <source>
        <strain evidence="3">cv. Yugu1</strain>
    </source>
</reference>
<keyword evidence="1" id="KW-0812">Transmembrane</keyword>
<dbReference type="HOGENOM" id="CLU_3261503_0_0_1"/>
<evidence type="ECO:0000256" key="1">
    <source>
        <dbReference type="SAM" id="Phobius"/>
    </source>
</evidence>
<accession>K4AN80</accession>
<evidence type="ECO:0000313" key="2">
    <source>
        <dbReference type="EnsemblPlants" id="KQK87524"/>
    </source>
</evidence>
<dbReference type="EnsemblPlants" id="KQK87524">
    <property type="protein sequence ID" value="KQK87524"/>
    <property type="gene ID" value="SETIT_040377mg"/>
</dbReference>
<organism evidence="2 3">
    <name type="scientific">Setaria italica</name>
    <name type="common">Foxtail millet</name>
    <name type="synonym">Panicum italicum</name>
    <dbReference type="NCBI Taxonomy" id="4555"/>
    <lineage>
        <taxon>Eukaryota</taxon>
        <taxon>Viridiplantae</taxon>
        <taxon>Streptophyta</taxon>
        <taxon>Embryophyta</taxon>
        <taxon>Tracheophyta</taxon>
        <taxon>Spermatophyta</taxon>
        <taxon>Magnoliopsida</taxon>
        <taxon>Liliopsida</taxon>
        <taxon>Poales</taxon>
        <taxon>Poaceae</taxon>
        <taxon>PACMAD clade</taxon>
        <taxon>Panicoideae</taxon>
        <taxon>Panicodae</taxon>
        <taxon>Paniceae</taxon>
        <taxon>Cenchrinae</taxon>
        <taxon>Setaria</taxon>
    </lineage>
</organism>
<keyword evidence="3" id="KW-1185">Reference proteome</keyword>
<dbReference type="AlphaFoldDB" id="K4AN80"/>
<feature type="transmembrane region" description="Helical" evidence="1">
    <location>
        <begin position="16"/>
        <end position="37"/>
    </location>
</feature>
<name>K4AN80_SETIT</name>
<dbReference type="Gramene" id="KQK87524">
    <property type="protein sequence ID" value="KQK87524"/>
    <property type="gene ID" value="SETIT_040377mg"/>
</dbReference>
<keyword evidence="1" id="KW-1133">Transmembrane helix</keyword>
<protein>
    <submittedName>
        <fullName evidence="2">Uncharacterized protein</fullName>
    </submittedName>
</protein>